<gene>
    <name evidence="2" type="ORF">PVL29_004632</name>
</gene>
<evidence type="ECO:0000313" key="3">
    <source>
        <dbReference type="Proteomes" id="UP001168098"/>
    </source>
</evidence>
<evidence type="ECO:0000313" key="2">
    <source>
        <dbReference type="EMBL" id="KAJ9702960.1"/>
    </source>
</evidence>
<proteinExistence type="predicted"/>
<feature type="region of interest" description="Disordered" evidence="1">
    <location>
        <begin position="69"/>
        <end position="101"/>
    </location>
</feature>
<organism evidence="2 3">
    <name type="scientific">Vitis rotundifolia</name>
    <name type="common">Muscadine grape</name>
    <dbReference type="NCBI Taxonomy" id="103349"/>
    <lineage>
        <taxon>Eukaryota</taxon>
        <taxon>Viridiplantae</taxon>
        <taxon>Streptophyta</taxon>
        <taxon>Embryophyta</taxon>
        <taxon>Tracheophyta</taxon>
        <taxon>Spermatophyta</taxon>
        <taxon>Magnoliopsida</taxon>
        <taxon>eudicotyledons</taxon>
        <taxon>Gunneridae</taxon>
        <taxon>Pentapetalae</taxon>
        <taxon>rosids</taxon>
        <taxon>Vitales</taxon>
        <taxon>Vitaceae</taxon>
        <taxon>Viteae</taxon>
        <taxon>Vitis</taxon>
    </lineage>
</organism>
<reference evidence="2 3" key="1">
    <citation type="journal article" date="2023" name="BMC Biotechnol.">
        <title>Vitis rotundifolia cv Carlos genome sequencing.</title>
        <authorList>
            <person name="Huff M."/>
            <person name="Hulse-Kemp A."/>
            <person name="Scheffler B."/>
            <person name="Youngblood R."/>
            <person name="Simpson S."/>
            <person name="Babiker E."/>
            <person name="Staton M."/>
        </authorList>
    </citation>
    <scope>NUCLEOTIDE SEQUENCE [LARGE SCALE GENOMIC DNA]</scope>
    <source>
        <tissue evidence="2">Leaf</tissue>
    </source>
</reference>
<dbReference type="Proteomes" id="UP001168098">
    <property type="component" value="Unassembled WGS sequence"/>
</dbReference>
<name>A0AA39A8H9_VITRO</name>
<protein>
    <submittedName>
        <fullName evidence="2">Uncharacterized protein</fullName>
    </submittedName>
</protein>
<keyword evidence="3" id="KW-1185">Reference proteome</keyword>
<sequence>MTTVVGGTGMGGGAEAGFRQAFLEGIGLTSMDLDRRLRYLSQNSAFKLEAISYSSSSCSLLMIRCTTQSTPTSDSLLENEKDEEDGANEEDNDAGGGVLAL</sequence>
<accession>A0AA39A8H9</accession>
<evidence type="ECO:0000256" key="1">
    <source>
        <dbReference type="SAM" id="MobiDB-lite"/>
    </source>
</evidence>
<dbReference type="EMBL" id="JARBHA010000004">
    <property type="protein sequence ID" value="KAJ9702960.1"/>
    <property type="molecule type" value="Genomic_DNA"/>
</dbReference>
<dbReference type="AlphaFoldDB" id="A0AA39A8H9"/>
<feature type="compositionally biased region" description="Acidic residues" evidence="1">
    <location>
        <begin position="80"/>
        <end position="93"/>
    </location>
</feature>
<comment type="caution">
    <text evidence="2">The sequence shown here is derived from an EMBL/GenBank/DDBJ whole genome shotgun (WGS) entry which is preliminary data.</text>
</comment>